<sequence length="373" mass="41066">MFVLRNACSLLGPQPQVLQAVKFWRRYWMTRDIIGLKRDIASPAINGHPPDAVDCPNPTCSGHGWCVKGACVCQRGWEGPDCALMDTEALQCLPDCSNHGTFNVKTHSCVCVTPWIGSQCDKSECWTRGACSRNCGYHGRCEDDACRCDDGWSGDNCTEKLCDPRYDLTLLHDIPYSNYINNELKCYVSLIVDAGVARCNVHGQCKNGTCVCMAGYNGRHCTIAGCPDECGDRAHGTCLADEDGGCNGQLILLHWTGSWYCHCEEGWDGQDCSVQLEMICDDGIDNDNDGLQDCVDPECCSSPVCDNKATLCLKSKSPVNIVLSKPSPESTSSFYEKMKFLIEEKSLQDFTSNFNERLVADCVCGSELQLCLE</sequence>
<gene>
    <name evidence="6" type="ORF">HAZT_HAZT005253</name>
</gene>
<dbReference type="PROSITE" id="PS00022">
    <property type="entry name" value="EGF_1"/>
    <property type="match status" value="2"/>
</dbReference>
<dbReference type="Pfam" id="PF23106">
    <property type="entry name" value="EGF_Teneurin"/>
    <property type="match status" value="1"/>
</dbReference>
<feature type="domain" description="EGF-like" evidence="5">
    <location>
        <begin position="261"/>
        <end position="272"/>
    </location>
</feature>
<dbReference type="SMART" id="SM00181">
    <property type="entry name" value="EGF"/>
    <property type="match status" value="5"/>
</dbReference>
<feature type="domain" description="EGF-like" evidence="4 5">
    <location>
        <begin position="109"/>
        <end position="120"/>
    </location>
</feature>
<reference evidence="6" key="3">
    <citation type="submission" date="2019-06" db="EMBL/GenBank/DDBJ databases">
        <authorList>
            <person name="Poynton C."/>
            <person name="Hasenbein S."/>
            <person name="Benoit J.B."/>
            <person name="Sepulveda M.S."/>
            <person name="Poelchau M.F."/>
            <person name="Murali S.C."/>
            <person name="Chen S."/>
            <person name="Glastad K.M."/>
            <person name="Werren J.H."/>
            <person name="Vineis J.H."/>
            <person name="Bowen J.L."/>
            <person name="Friedrich M."/>
            <person name="Jones J."/>
            <person name="Robertson H.M."/>
            <person name="Feyereisen R."/>
            <person name="Mechler-Hickson A."/>
            <person name="Mathers N."/>
            <person name="Lee C.E."/>
            <person name="Colbourne J.K."/>
            <person name="Biales A."/>
            <person name="Johnston J.S."/>
            <person name="Wellborn G.A."/>
            <person name="Rosendale A.J."/>
            <person name="Cridge A.G."/>
            <person name="Munoz-Torres M.C."/>
            <person name="Bain P.A."/>
            <person name="Manny A.R."/>
            <person name="Major K.M."/>
            <person name="Lambert F.N."/>
            <person name="Vulpe C.D."/>
            <person name="Tuck P."/>
            <person name="Blalock B.J."/>
            <person name="Lin Y.-Y."/>
            <person name="Smith M.E."/>
            <person name="Ochoa-Acuna H."/>
            <person name="Chen M.-J.M."/>
            <person name="Childers C.P."/>
            <person name="Qu J."/>
            <person name="Dugan S."/>
            <person name="Lee S.L."/>
            <person name="Chao H."/>
            <person name="Dinh H."/>
            <person name="Han Y."/>
            <person name="Doddapaneni H."/>
            <person name="Worley K.C."/>
            <person name="Muzny D.M."/>
            <person name="Gibbs R.A."/>
            <person name="Richards S."/>
        </authorList>
    </citation>
    <scope>NUCLEOTIDE SEQUENCE</scope>
    <source>
        <strain evidence="6">HAZT.00-mixed</strain>
        <tissue evidence="6">Whole organism</tissue>
    </source>
</reference>
<reference evidence="6" key="1">
    <citation type="submission" date="2014-08" db="EMBL/GenBank/DDBJ databases">
        <authorList>
            <person name="Murali S."/>
            <person name="Richards S."/>
            <person name="Bandaranaike D."/>
            <person name="Bellair M."/>
            <person name="Blankenburg K."/>
            <person name="Chao H."/>
            <person name="Dinh H."/>
            <person name="Doddapaneni H."/>
            <person name="Dugan-Rocha S."/>
            <person name="Elkadiri S."/>
            <person name="Gnanaolivu R."/>
            <person name="Hughes D."/>
            <person name="Lee S."/>
            <person name="Li M."/>
            <person name="Ming W."/>
            <person name="Munidasa M."/>
            <person name="Muniz J."/>
            <person name="Nguyen L."/>
            <person name="Osuji N."/>
            <person name="Pu L.-L."/>
            <person name="Puazo M."/>
            <person name="Skinner E."/>
            <person name="Qu C."/>
            <person name="Quiroz J."/>
            <person name="Raj R."/>
            <person name="Weissenberger G."/>
            <person name="Xin Y."/>
            <person name="Zou X."/>
            <person name="Han Y."/>
            <person name="Worley K."/>
            <person name="Muzny D."/>
            <person name="Gibbs R."/>
        </authorList>
    </citation>
    <scope>NUCLEOTIDE SEQUENCE</scope>
    <source>
        <strain evidence="6">HAZT.00-mixed</strain>
        <tissue evidence="6">Whole organism</tissue>
    </source>
</reference>
<dbReference type="InterPro" id="IPR051216">
    <property type="entry name" value="Teneurin"/>
</dbReference>
<dbReference type="PANTHER" id="PTHR11219:SF72">
    <property type="entry name" value="TENEURIN-M"/>
    <property type="match status" value="1"/>
</dbReference>
<keyword evidence="2" id="KW-0677">Repeat</keyword>
<evidence type="ECO:0000313" key="6">
    <source>
        <dbReference type="EMBL" id="KAA0183414.1"/>
    </source>
</evidence>
<dbReference type="EMBL" id="JQDR03017699">
    <property type="protein sequence ID" value="KAA0183414.1"/>
    <property type="molecule type" value="Genomic_DNA"/>
</dbReference>
<keyword evidence="1" id="KW-0245">EGF-like domain</keyword>
<organism evidence="6">
    <name type="scientific">Hyalella azteca</name>
    <name type="common">Amphipod</name>
    <dbReference type="NCBI Taxonomy" id="294128"/>
    <lineage>
        <taxon>Eukaryota</taxon>
        <taxon>Metazoa</taxon>
        <taxon>Ecdysozoa</taxon>
        <taxon>Arthropoda</taxon>
        <taxon>Crustacea</taxon>
        <taxon>Multicrustacea</taxon>
        <taxon>Malacostraca</taxon>
        <taxon>Eumalacostraca</taxon>
        <taxon>Peracarida</taxon>
        <taxon>Amphipoda</taxon>
        <taxon>Senticaudata</taxon>
        <taxon>Talitrida</taxon>
        <taxon>Talitroidea</taxon>
        <taxon>Hyalellidae</taxon>
        <taxon>Hyalella</taxon>
    </lineage>
</organism>
<feature type="domain" description="EGF-like" evidence="4 5">
    <location>
        <begin position="146"/>
        <end position="157"/>
    </location>
</feature>
<keyword evidence="3" id="KW-1015">Disulfide bond</keyword>
<evidence type="ECO:0000256" key="2">
    <source>
        <dbReference type="ARBA" id="ARBA00022737"/>
    </source>
</evidence>
<evidence type="ECO:0000259" key="4">
    <source>
        <dbReference type="PROSITE" id="PS00022"/>
    </source>
</evidence>
<dbReference type="Proteomes" id="UP000711488">
    <property type="component" value="Unassembled WGS sequence"/>
</dbReference>
<evidence type="ECO:0000259" key="5">
    <source>
        <dbReference type="PROSITE" id="PS01186"/>
    </source>
</evidence>
<dbReference type="PANTHER" id="PTHR11219">
    <property type="entry name" value="TENEURIN AND N-ACETYLGLUCOSAMINE-1-PHOSPHODIESTER ALPHA-N-ACETYLGLUCOSAMINIDASE"/>
    <property type="match status" value="1"/>
</dbReference>
<name>A0A6A0GPL4_HYAAZ</name>
<dbReference type="InterPro" id="IPR000742">
    <property type="entry name" value="EGF"/>
</dbReference>
<dbReference type="SUPFAM" id="SSF57196">
    <property type="entry name" value="EGF/Laminin"/>
    <property type="match status" value="2"/>
</dbReference>
<protein>
    <recommendedName>
        <fullName evidence="4 5">EGF-like domain-containing protein</fullName>
    </recommendedName>
</protein>
<dbReference type="PROSITE" id="PS01186">
    <property type="entry name" value="EGF_2"/>
    <property type="match status" value="3"/>
</dbReference>
<dbReference type="FunFam" id="2.10.25.10:FF:000021">
    <property type="entry name" value="Teneurin transmembrane protein 2"/>
    <property type="match status" value="2"/>
</dbReference>
<accession>A0A6A0GPL4</accession>
<comment type="caution">
    <text evidence="6">The sequence shown here is derived from an EMBL/GenBank/DDBJ whole genome shotgun (WGS) entry which is preliminary data.</text>
</comment>
<dbReference type="AlphaFoldDB" id="A0A6A0GPL4"/>
<dbReference type="Gene3D" id="2.10.25.10">
    <property type="entry name" value="Laminin"/>
    <property type="match status" value="3"/>
</dbReference>
<proteinExistence type="predicted"/>
<reference evidence="6" key="2">
    <citation type="journal article" date="2018" name="Environ. Sci. Technol.">
        <title>The Toxicogenome of Hyalella azteca: A Model for Sediment Ecotoxicology and Evolutionary Toxicology.</title>
        <authorList>
            <person name="Poynton H.C."/>
            <person name="Hasenbein S."/>
            <person name="Benoit J.B."/>
            <person name="Sepulveda M.S."/>
            <person name="Poelchau M.F."/>
            <person name="Hughes D.S.T."/>
            <person name="Murali S.C."/>
            <person name="Chen S."/>
            <person name="Glastad K.M."/>
            <person name="Goodisman M.A.D."/>
            <person name="Werren J.H."/>
            <person name="Vineis J.H."/>
            <person name="Bowen J.L."/>
            <person name="Friedrich M."/>
            <person name="Jones J."/>
            <person name="Robertson H.M."/>
            <person name="Feyereisen R."/>
            <person name="Mechler-Hickson A."/>
            <person name="Mathers N."/>
            <person name="Lee C.E."/>
            <person name="Colbourne J.K."/>
            <person name="Biales A."/>
            <person name="Johnston J.S."/>
            <person name="Wellborn G.A."/>
            <person name="Rosendale A.J."/>
            <person name="Cridge A.G."/>
            <person name="Munoz-Torres M.C."/>
            <person name="Bain P.A."/>
            <person name="Manny A.R."/>
            <person name="Major K.M."/>
            <person name="Lambert F.N."/>
            <person name="Vulpe C.D."/>
            <person name="Tuck P."/>
            <person name="Blalock B.J."/>
            <person name="Lin Y.Y."/>
            <person name="Smith M.E."/>
            <person name="Ochoa-Acuna H."/>
            <person name="Chen M.M."/>
            <person name="Childers C.P."/>
            <person name="Qu J."/>
            <person name="Dugan S."/>
            <person name="Lee S.L."/>
            <person name="Chao H."/>
            <person name="Dinh H."/>
            <person name="Han Y."/>
            <person name="Doddapaneni H."/>
            <person name="Worley K.C."/>
            <person name="Muzny D.M."/>
            <person name="Gibbs R.A."/>
            <person name="Richards S."/>
        </authorList>
    </citation>
    <scope>NUCLEOTIDE SEQUENCE</scope>
    <source>
        <strain evidence="6">HAZT.00-mixed</strain>
        <tissue evidence="6">Whole organism</tissue>
    </source>
</reference>
<evidence type="ECO:0000256" key="1">
    <source>
        <dbReference type="ARBA" id="ARBA00022536"/>
    </source>
</evidence>
<evidence type="ECO:0000256" key="3">
    <source>
        <dbReference type="ARBA" id="ARBA00023157"/>
    </source>
</evidence>
<dbReference type="GO" id="GO:0008045">
    <property type="term" value="P:motor neuron axon guidance"/>
    <property type="evidence" value="ECO:0007669"/>
    <property type="project" value="TreeGrafter"/>
</dbReference>
<dbReference type="Pfam" id="PF25024">
    <property type="entry name" value="EGF_TEN"/>
    <property type="match status" value="1"/>
</dbReference>